<protein>
    <submittedName>
        <fullName evidence="2">Uncharacterized protein</fullName>
    </submittedName>
</protein>
<keyword evidence="3" id="KW-1185">Reference proteome</keyword>
<comment type="caution">
    <text evidence="2">The sequence shown here is derived from an EMBL/GenBank/DDBJ whole genome shotgun (WGS) entry which is preliminary data.</text>
</comment>
<sequence>MNFLEKQLVRNKHQTSTGSDVHRSRKGTRKPNEHQRNATLNMEVLWLRPDVQISRSTFSTDVFFIC</sequence>
<name>A0AA88T8X4_TACVA</name>
<reference evidence="2" key="1">
    <citation type="submission" date="2023-08" db="EMBL/GenBank/DDBJ databases">
        <title>Pelteobagrus vachellii genome.</title>
        <authorList>
            <person name="Liu H."/>
        </authorList>
    </citation>
    <scope>NUCLEOTIDE SEQUENCE</scope>
    <source>
        <strain evidence="2">PRFRI_2022a</strain>
        <tissue evidence="2">Muscle</tissue>
    </source>
</reference>
<dbReference type="Proteomes" id="UP001187315">
    <property type="component" value="Unassembled WGS sequence"/>
</dbReference>
<evidence type="ECO:0000313" key="3">
    <source>
        <dbReference type="Proteomes" id="UP001187315"/>
    </source>
</evidence>
<feature type="region of interest" description="Disordered" evidence="1">
    <location>
        <begin position="1"/>
        <end position="38"/>
    </location>
</feature>
<evidence type="ECO:0000313" key="2">
    <source>
        <dbReference type="EMBL" id="KAK2863865.1"/>
    </source>
</evidence>
<dbReference type="AlphaFoldDB" id="A0AA88T8X4"/>
<evidence type="ECO:0000256" key="1">
    <source>
        <dbReference type="SAM" id="MobiDB-lite"/>
    </source>
</evidence>
<gene>
    <name evidence="2" type="ORF">Q7C36_003019</name>
</gene>
<accession>A0AA88T8X4</accession>
<proteinExistence type="predicted"/>
<organism evidence="2 3">
    <name type="scientific">Tachysurus vachellii</name>
    <name type="common">Darkbarbel catfish</name>
    <name type="synonym">Pelteobagrus vachellii</name>
    <dbReference type="NCBI Taxonomy" id="175792"/>
    <lineage>
        <taxon>Eukaryota</taxon>
        <taxon>Metazoa</taxon>
        <taxon>Chordata</taxon>
        <taxon>Craniata</taxon>
        <taxon>Vertebrata</taxon>
        <taxon>Euteleostomi</taxon>
        <taxon>Actinopterygii</taxon>
        <taxon>Neopterygii</taxon>
        <taxon>Teleostei</taxon>
        <taxon>Ostariophysi</taxon>
        <taxon>Siluriformes</taxon>
        <taxon>Bagridae</taxon>
        <taxon>Tachysurus</taxon>
    </lineage>
</organism>
<dbReference type="EMBL" id="JAVHJS010000003">
    <property type="protein sequence ID" value="KAK2863865.1"/>
    <property type="molecule type" value="Genomic_DNA"/>
</dbReference>